<dbReference type="GO" id="GO:0005525">
    <property type="term" value="F:GTP binding"/>
    <property type="evidence" value="ECO:0007669"/>
    <property type="project" value="UniProtKB-KW"/>
</dbReference>
<accession>A0AAU9N0F7</accession>
<sequence>MTFLTDGDIIFDKIGGVLDDARLRDTTPGVVDDAFNTFLSEIGVGKHVPRAIFVDLEPTVIDEVRTGTYRQLFHPEKLILEKKMLLITFVNLYAPAVVPPELLVEGLTQYVEGAILSNKILPSCC</sequence>
<dbReference type="GO" id="GO:0005874">
    <property type="term" value="C:microtubule"/>
    <property type="evidence" value="ECO:0007669"/>
    <property type="project" value="UniProtKB-KW"/>
</dbReference>
<keyword evidence="3" id="KW-0547">Nucleotide-binding</keyword>
<dbReference type="PANTHER" id="PTHR11588">
    <property type="entry name" value="TUBULIN"/>
    <property type="match status" value="1"/>
</dbReference>
<evidence type="ECO:0000256" key="2">
    <source>
        <dbReference type="ARBA" id="ARBA00022701"/>
    </source>
</evidence>
<gene>
    <name evidence="5" type="ORF">LVIROSA_LOCUS17913</name>
</gene>
<dbReference type="PRINTS" id="PR01161">
    <property type="entry name" value="TUBULIN"/>
</dbReference>
<dbReference type="SUPFAM" id="SSF52490">
    <property type="entry name" value="Tubulin nucleotide-binding domain-like"/>
    <property type="match status" value="1"/>
</dbReference>
<dbReference type="Proteomes" id="UP001157418">
    <property type="component" value="Unassembled WGS sequence"/>
</dbReference>
<keyword evidence="2" id="KW-0493">Microtubule</keyword>
<comment type="similarity">
    <text evidence="1">Belongs to the tubulin family.</text>
</comment>
<dbReference type="Gene3D" id="3.40.50.1440">
    <property type="entry name" value="Tubulin/FtsZ, GTPase domain"/>
    <property type="match status" value="1"/>
</dbReference>
<protein>
    <submittedName>
        <fullName evidence="5">Uncharacterized protein</fullName>
    </submittedName>
</protein>
<keyword evidence="4" id="KW-0342">GTP-binding</keyword>
<dbReference type="AlphaFoldDB" id="A0AAU9N0F7"/>
<evidence type="ECO:0000256" key="1">
    <source>
        <dbReference type="ARBA" id="ARBA00009636"/>
    </source>
</evidence>
<evidence type="ECO:0000313" key="6">
    <source>
        <dbReference type="Proteomes" id="UP001157418"/>
    </source>
</evidence>
<organism evidence="5 6">
    <name type="scientific">Lactuca virosa</name>
    <dbReference type="NCBI Taxonomy" id="75947"/>
    <lineage>
        <taxon>Eukaryota</taxon>
        <taxon>Viridiplantae</taxon>
        <taxon>Streptophyta</taxon>
        <taxon>Embryophyta</taxon>
        <taxon>Tracheophyta</taxon>
        <taxon>Spermatophyta</taxon>
        <taxon>Magnoliopsida</taxon>
        <taxon>eudicotyledons</taxon>
        <taxon>Gunneridae</taxon>
        <taxon>Pentapetalae</taxon>
        <taxon>asterids</taxon>
        <taxon>campanulids</taxon>
        <taxon>Asterales</taxon>
        <taxon>Asteraceae</taxon>
        <taxon>Cichorioideae</taxon>
        <taxon>Cichorieae</taxon>
        <taxon>Lactucinae</taxon>
        <taxon>Lactuca</taxon>
    </lineage>
</organism>
<dbReference type="InterPro" id="IPR000217">
    <property type="entry name" value="Tubulin"/>
</dbReference>
<proteinExistence type="inferred from homology"/>
<dbReference type="GO" id="GO:0007017">
    <property type="term" value="P:microtubule-based process"/>
    <property type="evidence" value="ECO:0007669"/>
    <property type="project" value="InterPro"/>
</dbReference>
<evidence type="ECO:0000256" key="4">
    <source>
        <dbReference type="ARBA" id="ARBA00023134"/>
    </source>
</evidence>
<reference evidence="5 6" key="1">
    <citation type="submission" date="2022-01" db="EMBL/GenBank/DDBJ databases">
        <authorList>
            <person name="Xiong W."/>
            <person name="Schranz E."/>
        </authorList>
    </citation>
    <scope>NUCLEOTIDE SEQUENCE [LARGE SCALE GENOMIC DNA]</scope>
</reference>
<name>A0AAU9N0F7_9ASTR</name>
<evidence type="ECO:0000256" key="3">
    <source>
        <dbReference type="ARBA" id="ARBA00022741"/>
    </source>
</evidence>
<dbReference type="InterPro" id="IPR036525">
    <property type="entry name" value="Tubulin/FtsZ_GTPase_sf"/>
</dbReference>
<dbReference type="EMBL" id="CAKMRJ010003334">
    <property type="protein sequence ID" value="CAH1431186.1"/>
    <property type="molecule type" value="Genomic_DNA"/>
</dbReference>
<evidence type="ECO:0000313" key="5">
    <source>
        <dbReference type="EMBL" id="CAH1431186.1"/>
    </source>
</evidence>
<comment type="caution">
    <text evidence="5">The sequence shown here is derived from an EMBL/GenBank/DDBJ whole genome shotgun (WGS) entry which is preliminary data.</text>
</comment>
<keyword evidence="6" id="KW-1185">Reference proteome</keyword>